<reference evidence="3" key="1">
    <citation type="submission" date="2017-05" db="EMBL/GenBank/DDBJ databases">
        <authorList>
            <person name="Rodrigo-Torres L."/>
            <person name="Arahal R. D."/>
            <person name="Lucena T."/>
        </authorList>
    </citation>
    <scope>NUCLEOTIDE SEQUENCE [LARGE SCALE GENOMIC DNA]</scope>
    <source>
        <strain evidence="3">CECT 8868</strain>
    </source>
</reference>
<feature type="domain" description="Stress-response A/B barrel" evidence="1">
    <location>
        <begin position="7"/>
        <end position="97"/>
    </location>
</feature>
<evidence type="ECO:0000313" key="2">
    <source>
        <dbReference type="EMBL" id="SMX39278.1"/>
    </source>
</evidence>
<name>A0A238K8Q3_9RHOB</name>
<dbReference type="SMART" id="SM00886">
    <property type="entry name" value="Dabb"/>
    <property type="match status" value="1"/>
</dbReference>
<dbReference type="Pfam" id="PF07876">
    <property type="entry name" value="Dabb"/>
    <property type="match status" value="1"/>
</dbReference>
<gene>
    <name evidence="2" type="ORF">OCA8868_01915</name>
</gene>
<sequence>MPDRSFIRHVVLFSAKDKTDVARIVDGLSMLADIPHSSVFEVVQNSQVDALSGEIDVVVYAEFVDDAALQAYKSHPIYQDAIDVVRPLREMRIAADF</sequence>
<dbReference type="EMBL" id="FXYD01000003">
    <property type="protein sequence ID" value="SMX39278.1"/>
    <property type="molecule type" value="Genomic_DNA"/>
</dbReference>
<dbReference type="InterPro" id="IPR011008">
    <property type="entry name" value="Dimeric_a/b-barrel"/>
</dbReference>
<keyword evidence="3" id="KW-1185">Reference proteome</keyword>
<evidence type="ECO:0000313" key="3">
    <source>
        <dbReference type="Proteomes" id="UP000203464"/>
    </source>
</evidence>
<dbReference type="Proteomes" id="UP000203464">
    <property type="component" value="Unassembled WGS sequence"/>
</dbReference>
<dbReference type="PROSITE" id="PS51502">
    <property type="entry name" value="S_R_A_B_BARREL"/>
    <property type="match status" value="1"/>
</dbReference>
<proteinExistence type="predicted"/>
<dbReference type="OrthoDB" id="9813140at2"/>
<accession>A0A238K8Q3</accession>
<dbReference type="RefSeq" id="WP_093996339.1">
    <property type="nucleotide sequence ID" value="NZ_FXYD01000003.1"/>
</dbReference>
<organism evidence="2 3">
    <name type="scientific">Octadecabacter ascidiaceicola</name>
    <dbReference type="NCBI Taxonomy" id="1655543"/>
    <lineage>
        <taxon>Bacteria</taxon>
        <taxon>Pseudomonadati</taxon>
        <taxon>Pseudomonadota</taxon>
        <taxon>Alphaproteobacteria</taxon>
        <taxon>Rhodobacterales</taxon>
        <taxon>Roseobacteraceae</taxon>
        <taxon>Octadecabacter</taxon>
    </lineage>
</organism>
<dbReference type="SUPFAM" id="SSF54909">
    <property type="entry name" value="Dimeric alpha+beta barrel"/>
    <property type="match status" value="1"/>
</dbReference>
<dbReference type="InterPro" id="IPR013097">
    <property type="entry name" value="Dabb"/>
</dbReference>
<dbReference type="Gene3D" id="3.30.70.100">
    <property type="match status" value="1"/>
</dbReference>
<dbReference type="AlphaFoldDB" id="A0A238K8Q3"/>
<protein>
    <submittedName>
        <fullName evidence="2">Stress responsive A/B Barrel Domain protein</fullName>
    </submittedName>
</protein>
<evidence type="ECO:0000259" key="1">
    <source>
        <dbReference type="PROSITE" id="PS51502"/>
    </source>
</evidence>